<feature type="region of interest" description="Disordered" evidence="1">
    <location>
        <begin position="1"/>
        <end position="39"/>
    </location>
</feature>
<name>A0A4S8UWU7_AURPU</name>
<reference evidence="2 3" key="1">
    <citation type="submission" date="2018-10" db="EMBL/GenBank/DDBJ databases">
        <title>Fifty Aureobasidium pullulans genomes reveal a recombining polyextremotolerant generalist.</title>
        <authorList>
            <person name="Gostincar C."/>
            <person name="Turk M."/>
            <person name="Zajc J."/>
            <person name="Gunde-Cimerman N."/>
        </authorList>
    </citation>
    <scope>NUCLEOTIDE SEQUENCE [LARGE SCALE GENOMIC DNA]</scope>
    <source>
        <strain evidence="2 3">EXF-11318</strain>
    </source>
</reference>
<dbReference type="EMBL" id="QZAJ01001210">
    <property type="protein sequence ID" value="THW02947.1"/>
    <property type="molecule type" value="Genomic_DNA"/>
</dbReference>
<dbReference type="Proteomes" id="UP000308014">
    <property type="component" value="Unassembled WGS sequence"/>
</dbReference>
<proteinExistence type="predicted"/>
<feature type="non-terminal residue" evidence="2">
    <location>
        <position position="57"/>
    </location>
</feature>
<organism evidence="2 3">
    <name type="scientific">Aureobasidium pullulans</name>
    <name type="common">Black yeast</name>
    <name type="synonym">Pullularia pullulans</name>
    <dbReference type="NCBI Taxonomy" id="5580"/>
    <lineage>
        <taxon>Eukaryota</taxon>
        <taxon>Fungi</taxon>
        <taxon>Dikarya</taxon>
        <taxon>Ascomycota</taxon>
        <taxon>Pezizomycotina</taxon>
        <taxon>Dothideomycetes</taxon>
        <taxon>Dothideomycetidae</taxon>
        <taxon>Dothideales</taxon>
        <taxon>Saccotheciaceae</taxon>
        <taxon>Aureobasidium</taxon>
    </lineage>
</organism>
<evidence type="ECO:0000256" key="1">
    <source>
        <dbReference type="SAM" id="MobiDB-lite"/>
    </source>
</evidence>
<gene>
    <name evidence="2" type="ORF">D6D24_10753</name>
</gene>
<evidence type="ECO:0000313" key="2">
    <source>
        <dbReference type="EMBL" id="THW02947.1"/>
    </source>
</evidence>
<accession>A0A4S8UWU7</accession>
<protein>
    <submittedName>
        <fullName evidence="2">Uncharacterized protein</fullName>
    </submittedName>
</protein>
<comment type="caution">
    <text evidence="2">The sequence shown here is derived from an EMBL/GenBank/DDBJ whole genome shotgun (WGS) entry which is preliminary data.</text>
</comment>
<sequence length="57" mass="6074">MNNETTPPSPSPSPKSSDPEKPSVQMMPSHHPPPTIIITLPPDAQLANLQHVPTTSP</sequence>
<dbReference type="AlphaFoldDB" id="A0A4S8UWU7"/>
<evidence type="ECO:0000313" key="3">
    <source>
        <dbReference type="Proteomes" id="UP000308014"/>
    </source>
</evidence>